<evidence type="ECO:0000313" key="3">
    <source>
        <dbReference type="Proteomes" id="UP000053617"/>
    </source>
</evidence>
<dbReference type="EMBL" id="KN847481">
    <property type="protein sequence ID" value="KIX01420.1"/>
    <property type="molecule type" value="Genomic_DNA"/>
</dbReference>
<proteinExistence type="predicted"/>
<dbReference type="HOGENOM" id="CLU_573838_0_0_1"/>
<feature type="compositionally biased region" description="Polar residues" evidence="1">
    <location>
        <begin position="22"/>
        <end position="33"/>
    </location>
</feature>
<dbReference type="AlphaFoldDB" id="A0A0D2IXX3"/>
<dbReference type="RefSeq" id="XP_013268556.1">
    <property type="nucleotide sequence ID" value="XM_013413102.1"/>
</dbReference>
<dbReference type="GeneID" id="25297217"/>
<feature type="compositionally biased region" description="Polar residues" evidence="1">
    <location>
        <begin position="46"/>
        <end position="55"/>
    </location>
</feature>
<protein>
    <submittedName>
        <fullName evidence="2">Uncharacterized protein</fullName>
    </submittedName>
</protein>
<dbReference type="VEuPathDB" id="FungiDB:Z518_09146"/>
<keyword evidence="3" id="KW-1185">Reference proteome</keyword>
<evidence type="ECO:0000256" key="1">
    <source>
        <dbReference type="SAM" id="MobiDB-lite"/>
    </source>
</evidence>
<accession>A0A0D2IXX3</accession>
<gene>
    <name evidence="2" type="ORF">Z518_09146</name>
</gene>
<feature type="compositionally biased region" description="Basic and acidic residues" evidence="1">
    <location>
        <begin position="176"/>
        <end position="194"/>
    </location>
</feature>
<sequence length="476" mass="53925">MDDIVQASLSAPLNDSRALHFSTKSPSLSSTEQADADLAPKIPQPSGMTSATPTTALDGIRAGIKQDRRPGKLDMPEYNVQDDGGGGPPRPGSDQISSAIPRNIRPRYRERFDRSMLRPDRNTPFNAQIMEHVTDWAELGSMITNDQRRNEVLDRVFETLKQVWFEALRLGYDSGAGDKELPRTSKRAPADRGKKSITPSRVYTIPPPRQRHKREMSPSSMPVLISKSYKDSQRWAVTAGELQEASVSEKKIQVLNEVGEVLEREISRRDWYRVMDATKLNPRGRNLFLYSLYEVQMSRQSLAHLEFLYRGFNQVTQKLNTQRRIDDEKGRHDLFMALALELDEMDSSSVSTSNDHRAVCVGNIPAADLQNSNQPKNLLGEFIHMVEMLLNETDPGSLVAVFEASGFPSDNLVNNDLLEDPSNNFDRGKHALSELLVKARELRILMQKTDQVLEFDQNCVIRFETLKSTFDKKRKH</sequence>
<feature type="region of interest" description="Disordered" evidence="1">
    <location>
        <begin position="175"/>
        <end position="220"/>
    </location>
</feature>
<feature type="compositionally biased region" description="Basic and acidic residues" evidence="1">
    <location>
        <begin position="64"/>
        <end position="75"/>
    </location>
</feature>
<organism evidence="2 3">
    <name type="scientific">Rhinocladiella mackenziei CBS 650.93</name>
    <dbReference type="NCBI Taxonomy" id="1442369"/>
    <lineage>
        <taxon>Eukaryota</taxon>
        <taxon>Fungi</taxon>
        <taxon>Dikarya</taxon>
        <taxon>Ascomycota</taxon>
        <taxon>Pezizomycotina</taxon>
        <taxon>Eurotiomycetes</taxon>
        <taxon>Chaetothyriomycetidae</taxon>
        <taxon>Chaetothyriales</taxon>
        <taxon>Herpotrichiellaceae</taxon>
        <taxon>Rhinocladiella</taxon>
    </lineage>
</organism>
<feature type="region of interest" description="Disordered" evidence="1">
    <location>
        <begin position="1"/>
        <end position="108"/>
    </location>
</feature>
<name>A0A0D2IXX3_9EURO</name>
<reference evidence="2 3" key="1">
    <citation type="submission" date="2015-01" db="EMBL/GenBank/DDBJ databases">
        <title>The Genome Sequence of Rhinocladiella mackenzie CBS 650.93.</title>
        <authorList>
            <consortium name="The Broad Institute Genomics Platform"/>
            <person name="Cuomo C."/>
            <person name="de Hoog S."/>
            <person name="Gorbushina A."/>
            <person name="Stielow B."/>
            <person name="Teixiera M."/>
            <person name="Abouelleil A."/>
            <person name="Chapman S.B."/>
            <person name="Priest M."/>
            <person name="Young S.K."/>
            <person name="Wortman J."/>
            <person name="Nusbaum C."/>
            <person name="Birren B."/>
        </authorList>
    </citation>
    <scope>NUCLEOTIDE SEQUENCE [LARGE SCALE GENOMIC DNA]</scope>
    <source>
        <strain evidence="2 3">CBS 650.93</strain>
    </source>
</reference>
<dbReference type="Proteomes" id="UP000053617">
    <property type="component" value="Unassembled WGS sequence"/>
</dbReference>
<dbReference type="OrthoDB" id="4149643at2759"/>
<evidence type="ECO:0000313" key="2">
    <source>
        <dbReference type="EMBL" id="KIX01420.1"/>
    </source>
</evidence>